<dbReference type="GO" id="GO:0000256">
    <property type="term" value="P:allantoin catabolic process"/>
    <property type="evidence" value="ECO:0007669"/>
    <property type="project" value="InterPro"/>
</dbReference>
<evidence type="ECO:0000256" key="2">
    <source>
        <dbReference type="ARBA" id="ARBA00022631"/>
    </source>
</evidence>
<keyword evidence="3 5" id="KW-0456">Lyase</keyword>
<dbReference type="GO" id="GO:0004848">
    <property type="term" value="F:ureidoglycolate hydrolase activity"/>
    <property type="evidence" value="ECO:0007669"/>
    <property type="project" value="InterPro"/>
</dbReference>
<dbReference type="AlphaFoldDB" id="A0A517Y687"/>
<reference evidence="5 6" key="1">
    <citation type="submission" date="2019-02" db="EMBL/GenBank/DDBJ databases">
        <title>Deep-cultivation of Planctomycetes and their phenomic and genomic characterization uncovers novel biology.</title>
        <authorList>
            <person name="Wiegand S."/>
            <person name="Jogler M."/>
            <person name="Boedeker C."/>
            <person name="Pinto D."/>
            <person name="Vollmers J."/>
            <person name="Rivas-Marin E."/>
            <person name="Kohn T."/>
            <person name="Peeters S.H."/>
            <person name="Heuer A."/>
            <person name="Rast P."/>
            <person name="Oberbeckmann S."/>
            <person name="Bunk B."/>
            <person name="Jeske O."/>
            <person name="Meyerdierks A."/>
            <person name="Storesund J.E."/>
            <person name="Kallscheuer N."/>
            <person name="Luecker S."/>
            <person name="Lage O.M."/>
            <person name="Pohl T."/>
            <person name="Merkel B.J."/>
            <person name="Hornburger P."/>
            <person name="Mueller R.-W."/>
            <person name="Bruemmer F."/>
            <person name="Labrenz M."/>
            <person name="Spormann A.M."/>
            <person name="Op den Camp H."/>
            <person name="Overmann J."/>
            <person name="Amann R."/>
            <person name="Jetten M.S.M."/>
            <person name="Mascher T."/>
            <person name="Medema M.H."/>
            <person name="Devos D.P."/>
            <person name="Kaster A.-K."/>
            <person name="Ovreas L."/>
            <person name="Rohde M."/>
            <person name="Galperin M.Y."/>
            <person name="Jogler C."/>
        </authorList>
    </citation>
    <scope>NUCLEOTIDE SEQUENCE [LARGE SCALE GENOMIC DNA]</scope>
    <source>
        <strain evidence="5 6">ETA_A8</strain>
    </source>
</reference>
<name>A0A517Y687_9BACT</name>
<dbReference type="GO" id="GO:0006144">
    <property type="term" value="P:purine nucleobase metabolic process"/>
    <property type="evidence" value="ECO:0007669"/>
    <property type="project" value="UniProtKB-KW"/>
</dbReference>
<dbReference type="KEGG" id="aagg:ETAA8_07120"/>
<evidence type="ECO:0000256" key="1">
    <source>
        <dbReference type="ARBA" id="ARBA00011738"/>
    </source>
</evidence>
<gene>
    <name evidence="5" type="primary">allA</name>
    <name evidence="5" type="ORF">ETAA8_07120</name>
</gene>
<accession>A0A517Y687</accession>
<evidence type="ECO:0000256" key="3">
    <source>
        <dbReference type="ARBA" id="ARBA00023239"/>
    </source>
</evidence>
<keyword evidence="2" id="KW-0659">Purine metabolism</keyword>
<comment type="subunit">
    <text evidence="1">Homodimer.</text>
</comment>
<dbReference type="SUPFAM" id="SSF51182">
    <property type="entry name" value="RmlC-like cupins"/>
    <property type="match status" value="1"/>
</dbReference>
<dbReference type="InterPro" id="IPR007247">
    <property type="entry name" value="Ureidogly_lyase"/>
</dbReference>
<proteinExistence type="predicted"/>
<dbReference type="Pfam" id="PF04115">
    <property type="entry name" value="Ureidogly_lyase"/>
    <property type="match status" value="1"/>
</dbReference>
<dbReference type="EMBL" id="CP036274">
    <property type="protein sequence ID" value="QDU25642.1"/>
    <property type="molecule type" value="Genomic_DNA"/>
</dbReference>
<evidence type="ECO:0000313" key="6">
    <source>
        <dbReference type="Proteomes" id="UP000315017"/>
    </source>
</evidence>
<dbReference type="Proteomes" id="UP000315017">
    <property type="component" value="Chromosome"/>
</dbReference>
<dbReference type="InterPro" id="IPR024060">
    <property type="entry name" value="Ureidoglycolate_lyase_dom_sf"/>
</dbReference>
<evidence type="ECO:0000256" key="4">
    <source>
        <dbReference type="ARBA" id="ARBA00047684"/>
    </source>
</evidence>
<comment type="catalytic activity">
    <reaction evidence="4">
        <text>(S)-ureidoglycolate = urea + glyoxylate</text>
        <dbReference type="Rhea" id="RHEA:11304"/>
        <dbReference type="ChEBI" id="CHEBI:16199"/>
        <dbReference type="ChEBI" id="CHEBI:36655"/>
        <dbReference type="ChEBI" id="CHEBI:57296"/>
        <dbReference type="EC" id="4.3.2.3"/>
    </reaction>
</comment>
<evidence type="ECO:0000313" key="5">
    <source>
        <dbReference type="EMBL" id="QDU25642.1"/>
    </source>
</evidence>
<organism evidence="5 6">
    <name type="scientific">Anatilimnocola aggregata</name>
    <dbReference type="NCBI Taxonomy" id="2528021"/>
    <lineage>
        <taxon>Bacteria</taxon>
        <taxon>Pseudomonadati</taxon>
        <taxon>Planctomycetota</taxon>
        <taxon>Planctomycetia</taxon>
        <taxon>Pirellulales</taxon>
        <taxon>Pirellulaceae</taxon>
        <taxon>Anatilimnocola</taxon>
    </lineage>
</organism>
<keyword evidence="6" id="KW-1185">Reference proteome</keyword>
<dbReference type="GO" id="GO:0050385">
    <property type="term" value="F:ureidoglycolate lyase activity"/>
    <property type="evidence" value="ECO:0007669"/>
    <property type="project" value="UniProtKB-EC"/>
</dbReference>
<sequence length="231" mass="25574">MPDAIAATLAAPNLKPLAATMPDMPVHRVPLVKATAANLRGFGEIIEHPDARKVEIVRWPSLGWRQVEPGTGDQGGTTEGMFAFKWHGDVLRARNEAVNDDYVLGWTCQPSQAREDRQTAPREELLLWRCNYHPDGGQLFFPLEPGPFVTTLALPGDDITPDSFVAFYSEGGTGLYIHPGVWHEALCPVNDSFRFFGRQGKVHARVGSNFPQEFGCYLSVSLRAEDARETL</sequence>
<dbReference type="RefSeq" id="WP_202921533.1">
    <property type="nucleotide sequence ID" value="NZ_CP036274.1"/>
</dbReference>
<protein>
    <submittedName>
        <fullName evidence="5">Ureidoglycolate lyase</fullName>
        <ecNumber evidence="5">4.3.2.3</ecNumber>
    </submittedName>
</protein>
<dbReference type="Gene3D" id="2.60.120.480">
    <property type="entry name" value="Ureidoglycolate hydrolase"/>
    <property type="match status" value="1"/>
</dbReference>
<dbReference type="InterPro" id="IPR011051">
    <property type="entry name" value="RmlC_Cupin_sf"/>
</dbReference>
<dbReference type="EC" id="4.3.2.3" evidence="5"/>